<accession>A0A914Z1E9</accession>
<sequence length="310" mass="36114">MSIRTGFQGCRPLEAKLIQSAMIMVLGFERISNSKVDLPSEIRGIDRAEILQIGIEAVIIMMNKDATKFHPLVEGIRPGGRYDPFQSRTFIKTLKTNNVTKFDAKSSYFGNLKQLREMFLLYQNVYYPVTKIVGDDAYDKRLDRDECGLNVFARFMIDFFSMPPQRQLKVRNEVQMKREKFAISLLKPDGKRLFVPLKLHEVPADFMFVEKDKDHLIWKQHANSFIQYADKCYGCTLCAFKDKELNRVKRHQTGMHKNYGNPIYICMMCKTPIEKKKRQEHMKRCFGCDPRLVVEGHLCPTTTNFMPSEL</sequence>
<organism evidence="1 2">
    <name type="scientific">Panagrolaimus superbus</name>
    <dbReference type="NCBI Taxonomy" id="310955"/>
    <lineage>
        <taxon>Eukaryota</taxon>
        <taxon>Metazoa</taxon>
        <taxon>Ecdysozoa</taxon>
        <taxon>Nematoda</taxon>
        <taxon>Chromadorea</taxon>
        <taxon>Rhabditida</taxon>
        <taxon>Tylenchina</taxon>
        <taxon>Panagrolaimomorpha</taxon>
        <taxon>Panagrolaimoidea</taxon>
        <taxon>Panagrolaimidae</taxon>
        <taxon>Panagrolaimus</taxon>
    </lineage>
</organism>
<reference evidence="2" key="1">
    <citation type="submission" date="2022-11" db="UniProtKB">
        <authorList>
            <consortium name="WormBaseParasite"/>
        </authorList>
    </citation>
    <scope>IDENTIFICATION</scope>
</reference>
<dbReference type="WBParaSite" id="PSU_v2.g4095.t1">
    <property type="protein sequence ID" value="PSU_v2.g4095.t1"/>
    <property type="gene ID" value="PSU_v2.g4095"/>
</dbReference>
<proteinExistence type="predicted"/>
<dbReference type="AlphaFoldDB" id="A0A914Z1E9"/>
<keyword evidence="1" id="KW-1185">Reference proteome</keyword>
<evidence type="ECO:0000313" key="1">
    <source>
        <dbReference type="Proteomes" id="UP000887577"/>
    </source>
</evidence>
<evidence type="ECO:0000313" key="2">
    <source>
        <dbReference type="WBParaSite" id="PSU_v2.g4095.t1"/>
    </source>
</evidence>
<name>A0A914Z1E9_9BILA</name>
<dbReference type="Proteomes" id="UP000887577">
    <property type="component" value="Unplaced"/>
</dbReference>
<protein>
    <submittedName>
        <fullName evidence="2">C2H2-type domain-containing protein</fullName>
    </submittedName>
</protein>